<name>A0A073CCU8_PLAA1</name>
<reference evidence="2 3" key="1">
    <citation type="journal article" date="2014" name="Appl. Environ. Microbiol.">
        <title>Elucidation of insertion elements encoded on plasmids and in vitro construction of shuttle vectors from the toxic cyanobacterium Planktothrix.</title>
        <authorList>
            <person name="Christiansen G."/>
            <person name="Goesmann A."/>
            <person name="Kurmayer R."/>
        </authorList>
    </citation>
    <scope>NUCLEOTIDE SEQUENCE [LARGE SCALE GENOMIC DNA]</scope>
    <source>
        <strain evidence="2 3">NIVA-CYA 126/8</strain>
    </source>
</reference>
<keyword evidence="1" id="KW-0812">Transmembrane</keyword>
<feature type="transmembrane region" description="Helical" evidence="1">
    <location>
        <begin position="39"/>
        <end position="59"/>
    </location>
</feature>
<keyword evidence="3" id="KW-1185">Reference proteome</keyword>
<dbReference type="EMBL" id="CM002803">
    <property type="protein sequence ID" value="KEI66149.1"/>
    <property type="molecule type" value="Genomic_DNA"/>
</dbReference>
<organism evidence="2 3">
    <name type="scientific">Planktothrix agardhii (strain NIVA-CYA 126/8)</name>
    <dbReference type="NCBI Taxonomy" id="388467"/>
    <lineage>
        <taxon>Bacteria</taxon>
        <taxon>Bacillati</taxon>
        <taxon>Cyanobacteriota</taxon>
        <taxon>Cyanophyceae</taxon>
        <taxon>Oscillatoriophycideae</taxon>
        <taxon>Oscillatoriales</taxon>
        <taxon>Microcoleaceae</taxon>
        <taxon>Planktothrix</taxon>
    </lineage>
</organism>
<evidence type="ECO:0000313" key="3">
    <source>
        <dbReference type="Proteomes" id="UP000027395"/>
    </source>
</evidence>
<dbReference type="HOGENOM" id="CLU_082402_0_0_3"/>
<keyword evidence="1" id="KW-1133">Transmembrane helix</keyword>
<dbReference type="STRING" id="388467.A19Y_1029"/>
<dbReference type="Proteomes" id="UP000027395">
    <property type="component" value="Chromosome"/>
</dbReference>
<gene>
    <name evidence="2" type="ORF">A19Y_1029</name>
</gene>
<sequence length="222" mass="25261">MQNSEEELLKPSPHPVDGWKLAEYVSIAGTAVGTLVAAWYQPIIFAGTPLTLALILNVVNRQRFEQDMRQYLDAAITDVRMVVELLHQQIQLLPPESNANELDPITDVLTELQRVTQGLEKNALRQDDWEVMNVRFQLIQETIDELKTSMETSGLNFEKNDQESLNATLEAFVNQSITDSATMQIQIDQLSEQVNILQTEQQTLIKPYIKRLVNAVKELKSR</sequence>
<dbReference type="RefSeq" id="WP_042152553.1">
    <property type="nucleotide sequence ID" value="NZ_CM002803.1"/>
</dbReference>
<protein>
    <submittedName>
        <fullName evidence="2">Uncharacterized protein</fullName>
    </submittedName>
</protein>
<keyword evidence="1" id="KW-0472">Membrane</keyword>
<dbReference type="eggNOG" id="COG1196">
    <property type="taxonomic scope" value="Bacteria"/>
</dbReference>
<dbReference type="AlphaFoldDB" id="A0A073CCU8"/>
<accession>A0A073CCU8</accession>
<evidence type="ECO:0000256" key="1">
    <source>
        <dbReference type="SAM" id="Phobius"/>
    </source>
</evidence>
<dbReference type="PATRIC" id="fig|388467.6.peg.978"/>
<proteinExistence type="predicted"/>
<evidence type="ECO:0000313" key="2">
    <source>
        <dbReference type="EMBL" id="KEI66149.1"/>
    </source>
</evidence>